<dbReference type="GO" id="GO:0005688">
    <property type="term" value="C:U6 snRNP"/>
    <property type="evidence" value="ECO:0007669"/>
    <property type="project" value="TreeGrafter"/>
</dbReference>
<comment type="similarity">
    <text evidence="2">Belongs to the snRNP Sm proteins family.</text>
</comment>
<dbReference type="STRING" id="49012.A0A0F7RXQ3"/>
<gene>
    <name evidence="11" type="primary">SSCI29810.1</name>
</gene>
<keyword evidence="6" id="KW-0508">mRNA splicing</keyword>
<dbReference type="GO" id="GO:0000956">
    <property type="term" value="P:nuclear-transcribed mRNA catabolic process"/>
    <property type="evidence" value="ECO:0007669"/>
    <property type="project" value="InterPro"/>
</dbReference>
<evidence type="ECO:0000256" key="2">
    <source>
        <dbReference type="ARBA" id="ARBA00006850"/>
    </source>
</evidence>
<dbReference type="InterPro" id="IPR044641">
    <property type="entry name" value="Lsm7/SmG-like"/>
</dbReference>
<dbReference type="PROSITE" id="PS52002">
    <property type="entry name" value="SM"/>
    <property type="match status" value="1"/>
</dbReference>
<dbReference type="SUPFAM" id="SSF50182">
    <property type="entry name" value="Sm-like ribonucleoproteins"/>
    <property type="match status" value="1"/>
</dbReference>
<keyword evidence="7" id="KW-0539">Nucleus</keyword>
<keyword evidence="5" id="KW-0694">RNA-binding</keyword>
<feature type="compositionally biased region" description="Low complexity" evidence="9">
    <location>
        <begin position="53"/>
        <end position="69"/>
    </location>
</feature>
<dbReference type="PANTHER" id="PTHR10553">
    <property type="entry name" value="SMALL NUCLEAR RIBONUCLEOPROTEIN"/>
    <property type="match status" value="1"/>
</dbReference>
<dbReference type="InterPro" id="IPR017132">
    <property type="entry name" value="Lsm7"/>
</dbReference>
<dbReference type="AlphaFoldDB" id="A0A0F7RXQ3"/>
<evidence type="ECO:0000256" key="8">
    <source>
        <dbReference type="ARBA" id="ARBA00023274"/>
    </source>
</evidence>
<dbReference type="GO" id="GO:0071013">
    <property type="term" value="C:catalytic step 2 spliceosome"/>
    <property type="evidence" value="ECO:0007669"/>
    <property type="project" value="TreeGrafter"/>
</dbReference>
<evidence type="ECO:0000256" key="4">
    <source>
        <dbReference type="ARBA" id="ARBA00022728"/>
    </source>
</evidence>
<dbReference type="GO" id="GO:0003723">
    <property type="term" value="F:RNA binding"/>
    <property type="evidence" value="ECO:0007669"/>
    <property type="project" value="UniProtKB-KW"/>
</dbReference>
<evidence type="ECO:0000256" key="1">
    <source>
        <dbReference type="ARBA" id="ARBA00004123"/>
    </source>
</evidence>
<evidence type="ECO:0000256" key="3">
    <source>
        <dbReference type="ARBA" id="ARBA00022664"/>
    </source>
</evidence>
<feature type="domain" description="Sm" evidence="10">
    <location>
        <begin position="92"/>
        <end position="170"/>
    </location>
</feature>
<proteinExistence type="inferred from homology"/>
<evidence type="ECO:0000256" key="6">
    <source>
        <dbReference type="ARBA" id="ARBA00023187"/>
    </source>
</evidence>
<evidence type="ECO:0000256" key="7">
    <source>
        <dbReference type="ARBA" id="ARBA00023242"/>
    </source>
</evidence>
<dbReference type="GO" id="GO:1990726">
    <property type="term" value="C:Lsm1-7-Pat1 complex"/>
    <property type="evidence" value="ECO:0007669"/>
    <property type="project" value="TreeGrafter"/>
</dbReference>
<dbReference type="Gene3D" id="2.30.30.100">
    <property type="match status" value="1"/>
</dbReference>
<keyword evidence="3" id="KW-0507">mRNA processing</keyword>
<evidence type="ECO:0000256" key="5">
    <source>
        <dbReference type="ARBA" id="ARBA00022884"/>
    </source>
</evidence>
<dbReference type="Proteomes" id="UP000242770">
    <property type="component" value="Unassembled WGS sequence"/>
</dbReference>
<sequence length="181" mass="19403">MFSTLSIIRSPSHLLPYNAIEALLEVAELEPYTSSIAKDMLERGRGGRGGSAGPSRGTGQNSGRGNNRSGRGGSRGGGGHANNTPSERPKKEAILDLSKYIDQKIRVKFAGGREVFGILKGFDQLMNLVMDEVTESLRDEEGNVTDKTRNLGLVVLRGTALTVINPADGFESIENPFAQAE</sequence>
<dbReference type="GO" id="GO:0071004">
    <property type="term" value="C:U2-type prespliceosome"/>
    <property type="evidence" value="ECO:0007669"/>
    <property type="project" value="TreeGrafter"/>
</dbReference>
<dbReference type="EMBL" id="CCFA01001615">
    <property type="protein sequence ID" value="CDR99839.1"/>
    <property type="molecule type" value="Genomic_DNA"/>
</dbReference>
<dbReference type="CDD" id="cd01729">
    <property type="entry name" value="LSm7"/>
    <property type="match status" value="1"/>
</dbReference>
<dbReference type="InterPro" id="IPR010920">
    <property type="entry name" value="LSM_dom_sf"/>
</dbReference>
<keyword evidence="4" id="KW-0747">Spliceosome</keyword>
<reference evidence="12" key="1">
    <citation type="submission" date="2014-06" db="EMBL/GenBank/DDBJ databases">
        <authorList>
            <person name="Berkman P.J."/>
        </authorList>
    </citation>
    <scope>NUCLEOTIDE SEQUENCE [LARGE SCALE GENOMIC DNA]</scope>
</reference>
<keyword evidence="12" id="KW-1185">Reference proteome</keyword>
<evidence type="ECO:0000313" key="12">
    <source>
        <dbReference type="Proteomes" id="UP000242770"/>
    </source>
</evidence>
<dbReference type="GO" id="GO:0097526">
    <property type="term" value="C:spliceosomal tri-snRNP complex"/>
    <property type="evidence" value="ECO:0007669"/>
    <property type="project" value="TreeGrafter"/>
</dbReference>
<organism evidence="11 12">
    <name type="scientific">Sporisorium scitamineum</name>
    <dbReference type="NCBI Taxonomy" id="49012"/>
    <lineage>
        <taxon>Eukaryota</taxon>
        <taxon>Fungi</taxon>
        <taxon>Dikarya</taxon>
        <taxon>Basidiomycota</taxon>
        <taxon>Ustilaginomycotina</taxon>
        <taxon>Ustilaginomycetes</taxon>
        <taxon>Ustilaginales</taxon>
        <taxon>Ustilaginaceae</taxon>
        <taxon>Sporisorium</taxon>
    </lineage>
</organism>
<dbReference type="GO" id="GO:0000398">
    <property type="term" value="P:mRNA splicing, via spliceosome"/>
    <property type="evidence" value="ECO:0007669"/>
    <property type="project" value="InterPro"/>
</dbReference>
<dbReference type="FunFam" id="2.30.30.100:FF:000043">
    <property type="entry name" value="U6 snRNA-associated Sm-like protein LSm7"/>
    <property type="match status" value="1"/>
</dbReference>
<comment type="subcellular location">
    <subcellularLocation>
        <location evidence="1">Nucleus</location>
    </subcellularLocation>
</comment>
<dbReference type="InterPro" id="IPR001163">
    <property type="entry name" value="Sm_dom_euk/arc"/>
</dbReference>
<keyword evidence="8" id="KW-0687">Ribonucleoprotein</keyword>
<dbReference type="Pfam" id="PF01423">
    <property type="entry name" value="LSM"/>
    <property type="match status" value="1"/>
</dbReference>
<dbReference type="PANTHER" id="PTHR10553:SF5">
    <property type="entry name" value="U6 SNRNA-ASSOCIATED SM-LIKE PROTEIN LSM7"/>
    <property type="match status" value="1"/>
</dbReference>
<evidence type="ECO:0000256" key="9">
    <source>
        <dbReference type="SAM" id="MobiDB-lite"/>
    </source>
</evidence>
<protein>
    <recommendedName>
        <fullName evidence="10">Sm domain-containing protein</fullName>
    </recommendedName>
</protein>
<dbReference type="InterPro" id="IPR047575">
    <property type="entry name" value="Sm"/>
</dbReference>
<feature type="compositionally biased region" description="Gly residues" evidence="9">
    <location>
        <begin position="70"/>
        <end position="80"/>
    </location>
</feature>
<feature type="region of interest" description="Disordered" evidence="9">
    <location>
        <begin position="40"/>
        <end position="91"/>
    </location>
</feature>
<evidence type="ECO:0000313" key="11">
    <source>
        <dbReference type="EMBL" id="CDR99839.1"/>
    </source>
</evidence>
<accession>A0A0F7RXQ3</accession>
<dbReference type="SMART" id="SM00651">
    <property type="entry name" value="Sm"/>
    <property type="match status" value="1"/>
</dbReference>
<dbReference type="GO" id="GO:0005689">
    <property type="term" value="C:U12-type spliceosomal complex"/>
    <property type="evidence" value="ECO:0007669"/>
    <property type="project" value="TreeGrafter"/>
</dbReference>
<evidence type="ECO:0000259" key="10">
    <source>
        <dbReference type="PROSITE" id="PS52002"/>
    </source>
</evidence>
<name>A0A0F7RXQ3_9BASI</name>